<sequence>MVKTTQASDLSLYEVEEKFNLVQVKTLSFFPEWQLDLPELNEYEKECLDRSRDDFLSLMKYPLHEEVVKLSILVPLLSLAGLLRFPFYPQAEADIKIAVEDGEEIIRGKIDIRILLKHLCAVVIEAKNKQFSVDVALPQALIYMMATDYNNEKPIFGFVTNGKHFQFIKLIKQDTPQYALSDEFTIVNQENGLYRVLQILKLLKQLVQV</sequence>
<comment type="caution">
    <text evidence="1">The sequence shown here is derived from an EMBL/GenBank/DDBJ whole genome shotgun (WGS) entry which is preliminary data.</text>
</comment>
<organism evidence="1 2">
    <name type="scientific">Dulcicalothrix desertica PCC 7102</name>
    <dbReference type="NCBI Taxonomy" id="232991"/>
    <lineage>
        <taxon>Bacteria</taxon>
        <taxon>Bacillati</taxon>
        <taxon>Cyanobacteriota</taxon>
        <taxon>Cyanophyceae</taxon>
        <taxon>Nostocales</taxon>
        <taxon>Calotrichaceae</taxon>
        <taxon>Dulcicalothrix</taxon>
    </lineage>
</organism>
<keyword evidence="2" id="KW-1185">Reference proteome</keyword>
<evidence type="ECO:0000313" key="2">
    <source>
        <dbReference type="Proteomes" id="UP000271624"/>
    </source>
</evidence>
<reference evidence="1" key="2">
    <citation type="journal article" date="2019" name="Genome Biol. Evol.">
        <title>Day and night: Metabolic profiles and evolutionary relationships of six axenic non-marine cyanobacteria.</title>
        <authorList>
            <person name="Will S.E."/>
            <person name="Henke P."/>
            <person name="Boedeker C."/>
            <person name="Huang S."/>
            <person name="Brinkmann H."/>
            <person name="Rohde M."/>
            <person name="Jarek M."/>
            <person name="Friedl T."/>
            <person name="Seufert S."/>
            <person name="Schumacher M."/>
            <person name="Overmann J."/>
            <person name="Neumann-Schaal M."/>
            <person name="Petersen J."/>
        </authorList>
    </citation>
    <scope>NUCLEOTIDE SEQUENCE [LARGE SCALE GENOMIC DNA]</scope>
    <source>
        <strain evidence="1">PCC 7102</strain>
    </source>
</reference>
<accession>A0A3S1AIX3</accession>
<name>A0A3S1AIX3_9CYAN</name>
<evidence type="ECO:0008006" key="3">
    <source>
        <dbReference type="Google" id="ProtNLM"/>
    </source>
</evidence>
<protein>
    <recommendedName>
        <fullName evidence="3">Restriction endonuclease subunit R</fullName>
    </recommendedName>
</protein>
<dbReference type="RefSeq" id="WP_127084711.1">
    <property type="nucleotide sequence ID" value="NZ_RSCL01000018.1"/>
</dbReference>
<reference evidence="1" key="1">
    <citation type="submission" date="2018-12" db="EMBL/GenBank/DDBJ databases">
        <authorList>
            <person name="Will S."/>
            <person name="Neumann-Schaal M."/>
            <person name="Henke P."/>
        </authorList>
    </citation>
    <scope>NUCLEOTIDE SEQUENCE</scope>
    <source>
        <strain evidence="1">PCC 7102</strain>
    </source>
</reference>
<proteinExistence type="predicted"/>
<dbReference type="OrthoDB" id="511707at2"/>
<dbReference type="Gene3D" id="3.90.1570.30">
    <property type="match status" value="1"/>
</dbReference>
<dbReference type="AlphaFoldDB" id="A0A3S1AIX3"/>
<dbReference type="Proteomes" id="UP000271624">
    <property type="component" value="Unassembled WGS sequence"/>
</dbReference>
<evidence type="ECO:0000313" key="1">
    <source>
        <dbReference type="EMBL" id="RUT01912.1"/>
    </source>
</evidence>
<gene>
    <name evidence="1" type="ORF">DSM106972_065350</name>
</gene>
<dbReference type="EMBL" id="RSCL01000018">
    <property type="protein sequence ID" value="RUT01912.1"/>
    <property type="molecule type" value="Genomic_DNA"/>
</dbReference>